<dbReference type="GeneID" id="102819883"/>
<accession>A0A9B0UC14</accession>
<dbReference type="RefSeq" id="XP_006878068.1">
    <property type="nucleotide sequence ID" value="XM_006878006.1"/>
</dbReference>
<proteinExistence type="predicted"/>
<sequence length="108" mass="12405">MTRKDEQHLTRLAVSVMKAEFAETVQCRMCYLQFPGEECSRGRGICNADTNEACVVGKMYKKIGLTYDLWLTFKGCQKNCADADNIKWNIYTVEFSCCRDSHLCNENL</sequence>
<evidence type="ECO:0000313" key="3">
    <source>
        <dbReference type="RefSeq" id="XP_006878068.1"/>
    </source>
</evidence>
<dbReference type="InterPro" id="IPR016054">
    <property type="entry name" value="LY6_UPA_recep-like"/>
</dbReference>
<name>A0A9B0UC14_CHRAS</name>
<feature type="domain" description="UPAR/Ly6" evidence="1">
    <location>
        <begin position="24"/>
        <end position="106"/>
    </location>
</feature>
<dbReference type="CDD" id="cd23577">
    <property type="entry name" value="TFP_LU_ECD_PATE1"/>
    <property type="match status" value="1"/>
</dbReference>
<reference evidence="3" key="1">
    <citation type="submission" date="2025-08" db="UniProtKB">
        <authorList>
            <consortium name="RefSeq"/>
        </authorList>
    </citation>
    <scope>IDENTIFICATION</scope>
    <source>
        <tissue evidence="3">Spleen</tissue>
    </source>
</reference>
<evidence type="ECO:0000313" key="2">
    <source>
        <dbReference type="Proteomes" id="UP000504623"/>
    </source>
</evidence>
<gene>
    <name evidence="3" type="primary">LOC102819883</name>
</gene>
<dbReference type="AlphaFoldDB" id="A0A9B0UC14"/>
<organism evidence="2 3">
    <name type="scientific">Chrysochloris asiatica</name>
    <name type="common">Cape golden mole</name>
    <dbReference type="NCBI Taxonomy" id="185453"/>
    <lineage>
        <taxon>Eukaryota</taxon>
        <taxon>Metazoa</taxon>
        <taxon>Chordata</taxon>
        <taxon>Craniata</taxon>
        <taxon>Vertebrata</taxon>
        <taxon>Euteleostomi</taxon>
        <taxon>Mammalia</taxon>
        <taxon>Eutheria</taxon>
        <taxon>Afrotheria</taxon>
        <taxon>Chrysochloridae</taxon>
        <taxon>Chrysochlorinae</taxon>
        <taxon>Chrysochloris</taxon>
    </lineage>
</organism>
<protein>
    <submittedName>
        <fullName evidence="3">Prostate and testis expressed protein 1-like</fullName>
    </submittedName>
</protein>
<evidence type="ECO:0000259" key="1">
    <source>
        <dbReference type="Pfam" id="PF00021"/>
    </source>
</evidence>
<dbReference type="Pfam" id="PF00021">
    <property type="entry name" value="UPAR_LY6"/>
    <property type="match status" value="1"/>
</dbReference>
<dbReference type="Proteomes" id="UP000504623">
    <property type="component" value="Unplaced"/>
</dbReference>
<dbReference type="OrthoDB" id="9804658at2759"/>
<keyword evidence="2" id="KW-1185">Reference proteome</keyword>